<reference evidence="6" key="1">
    <citation type="submission" date="2023-07" db="EMBL/GenBank/DDBJ databases">
        <title>Genomic Encyclopedia of Type Strains, Phase IV (KMG-IV): sequencing the most valuable type-strain genomes for metagenomic binning, comparative biology and taxonomic classification.</title>
        <authorList>
            <person name="Goeker M."/>
        </authorList>
    </citation>
    <scope>NUCLEOTIDE SEQUENCE</scope>
    <source>
        <strain evidence="6">DSM 26174</strain>
    </source>
</reference>
<keyword evidence="4 5" id="KW-0472">Membrane</keyword>
<evidence type="ECO:0000256" key="2">
    <source>
        <dbReference type="ARBA" id="ARBA00022692"/>
    </source>
</evidence>
<dbReference type="RefSeq" id="WP_309940247.1">
    <property type="nucleotide sequence ID" value="NZ_AP025305.1"/>
</dbReference>
<comment type="caution">
    <text evidence="6">The sequence shown here is derived from an EMBL/GenBank/DDBJ whole genome shotgun (WGS) entry which is preliminary data.</text>
</comment>
<keyword evidence="7" id="KW-1185">Reference proteome</keyword>
<keyword evidence="3 5" id="KW-1133">Transmembrane helix</keyword>
<feature type="transmembrane region" description="Helical" evidence="5">
    <location>
        <begin position="36"/>
        <end position="54"/>
    </location>
</feature>
<feature type="transmembrane region" description="Helical" evidence="5">
    <location>
        <begin position="6"/>
        <end position="24"/>
    </location>
</feature>
<gene>
    <name evidence="6" type="ORF">HNQ88_003408</name>
</gene>
<protein>
    <submittedName>
        <fullName evidence="6">Protein-S-isoprenylcysteine O-methyltransferase Ste14</fullName>
    </submittedName>
</protein>
<comment type="subcellular location">
    <subcellularLocation>
        <location evidence="1">Endomembrane system</location>
        <topology evidence="1">Multi-pass membrane protein</topology>
    </subcellularLocation>
</comment>
<dbReference type="Gene3D" id="1.20.120.1630">
    <property type="match status" value="1"/>
</dbReference>
<name>A0AAE4BU46_9BACT</name>
<feature type="transmembrane region" description="Helical" evidence="5">
    <location>
        <begin position="194"/>
        <end position="214"/>
    </location>
</feature>
<evidence type="ECO:0000313" key="6">
    <source>
        <dbReference type="EMBL" id="MDR6240342.1"/>
    </source>
</evidence>
<feature type="transmembrane region" description="Helical" evidence="5">
    <location>
        <begin position="99"/>
        <end position="115"/>
    </location>
</feature>
<evidence type="ECO:0000256" key="3">
    <source>
        <dbReference type="ARBA" id="ARBA00022989"/>
    </source>
</evidence>
<feature type="transmembrane region" description="Helical" evidence="5">
    <location>
        <begin position="163"/>
        <end position="182"/>
    </location>
</feature>
<feature type="transmembrane region" description="Helical" evidence="5">
    <location>
        <begin position="127"/>
        <end position="151"/>
    </location>
</feature>
<evidence type="ECO:0000256" key="5">
    <source>
        <dbReference type="SAM" id="Phobius"/>
    </source>
</evidence>
<accession>A0AAE4BU46</accession>
<evidence type="ECO:0000256" key="4">
    <source>
        <dbReference type="ARBA" id="ARBA00023136"/>
    </source>
</evidence>
<dbReference type="Proteomes" id="UP001185092">
    <property type="component" value="Unassembled WGS sequence"/>
</dbReference>
<organism evidence="6 7">
    <name type="scientific">Aureibacter tunicatorum</name>
    <dbReference type="NCBI Taxonomy" id="866807"/>
    <lineage>
        <taxon>Bacteria</taxon>
        <taxon>Pseudomonadati</taxon>
        <taxon>Bacteroidota</taxon>
        <taxon>Cytophagia</taxon>
        <taxon>Cytophagales</taxon>
        <taxon>Persicobacteraceae</taxon>
        <taxon>Aureibacter</taxon>
    </lineage>
</organism>
<dbReference type="InterPro" id="IPR007318">
    <property type="entry name" value="Phopholipid_MeTrfase"/>
</dbReference>
<evidence type="ECO:0000256" key="1">
    <source>
        <dbReference type="ARBA" id="ARBA00004127"/>
    </source>
</evidence>
<evidence type="ECO:0000313" key="7">
    <source>
        <dbReference type="Proteomes" id="UP001185092"/>
    </source>
</evidence>
<sequence length="425" mass="50245">MLTVPVIRDVLLFLSFVFLFYLALKKDQNSRINWAMFFSSLWIASTLPLFNIISVDYGLWSFAEHENTVIQMPWDLYFVWIVLWGVMPVYFLRGNYMHIVSGVLFWIDFVLMPMLQSEGLLTLHEYWWLGDLLLIILVFLPGYLWARIFIYRKLVWLRALMQMFVMGIFLFLTIPFCINIYFPFQPDYFHSDSLTTQLSFMISLPSLIAVLDLVQKGKGTPFPYDQTNNLVRNGVYAYIKNPIQWSFTFIFIPISIYYDNYWILIGTLISIFYVIGVSNHQEHEDMFVRFGKEWDDYNNSVPSWIFLWKPEHYPVGKIYFQKGCNPCEGVHSWFKEKETVNLEVDYEDNYHKKIAQVTYVDYLGNEYRSVDAIAHAFEHINLAWASLGWFMRLPVIHELLQVIVDGVGFNEAPCEIENGVRKQKT</sequence>
<dbReference type="GO" id="GO:0012505">
    <property type="term" value="C:endomembrane system"/>
    <property type="evidence" value="ECO:0007669"/>
    <property type="project" value="UniProtKB-SubCell"/>
</dbReference>
<dbReference type="Pfam" id="PF04191">
    <property type="entry name" value="PEMT"/>
    <property type="match status" value="1"/>
</dbReference>
<dbReference type="AlphaFoldDB" id="A0AAE4BU46"/>
<dbReference type="EMBL" id="JAVDQD010000004">
    <property type="protein sequence ID" value="MDR6240342.1"/>
    <property type="molecule type" value="Genomic_DNA"/>
</dbReference>
<proteinExistence type="predicted"/>
<keyword evidence="2 5" id="KW-0812">Transmembrane</keyword>
<feature type="transmembrane region" description="Helical" evidence="5">
    <location>
        <begin position="235"/>
        <end position="255"/>
    </location>
</feature>
<feature type="transmembrane region" description="Helical" evidence="5">
    <location>
        <begin position="74"/>
        <end position="92"/>
    </location>
</feature>
<feature type="transmembrane region" description="Helical" evidence="5">
    <location>
        <begin position="261"/>
        <end position="279"/>
    </location>
</feature>